<keyword evidence="2" id="KW-0830">Ubiquinone</keyword>
<evidence type="ECO:0000259" key="1">
    <source>
        <dbReference type="Pfam" id="PF08241"/>
    </source>
</evidence>
<keyword evidence="2" id="KW-0808">Transferase</keyword>
<dbReference type="InterPro" id="IPR013216">
    <property type="entry name" value="Methyltransf_11"/>
</dbReference>
<feature type="domain" description="Methyltransferase type 11" evidence="1">
    <location>
        <begin position="50"/>
        <end position="144"/>
    </location>
</feature>
<dbReference type="CDD" id="cd02440">
    <property type="entry name" value="AdoMet_MTases"/>
    <property type="match status" value="1"/>
</dbReference>
<dbReference type="SUPFAM" id="SSF53335">
    <property type="entry name" value="S-adenosyl-L-methionine-dependent methyltransferases"/>
    <property type="match status" value="1"/>
</dbReference>
<proteinExistence type="predicted"/>
<dbReference type="GO" id="GO:0008757">
    <property type="term" value="F:S-adenosylmethionine-dependent methyltransferase activity"/>
    <property type="evidence" value="ECO:0007669"/>
    <property type="project" value="InterPro"/>
</dbReference>
<organism evidence="2 3">
    <name type="scientific">Methanolobus tindarius DSM 2278</name>
    <dbReference type="NCBI Taxonomy" id="1090322"/>
    <lineage>
        <taxon>Archaea</taxon>
        <taxon>Methanobacteriati</taxon>
        <taxon>Methanobacteriota</taxon>
        <taxon>Stenosarchaea group</taxon>
        <taxon>Methanomicrobia</taxon>
        <taxon>Methanosarcinales</taxon>
        <taxon>Methanosarcinaceae</taxon>
        <taxon>Methanolobus</taxon>
    </lineage>
</organism>
<dbReference type="Pfam" id="PF08241">
    <property type="entry name" value="Methyltransf_11"/>
    <property type="match status" value="1"/>
</dbReference>
<keyword evidence="2" id="KW-0489">Methyltransferase</keyword>
<protein>
    <submittedName>
        <fullName evidence="2">Methylase involved in ubiquinone/menaquinone biosynthesis</fullName>
    </submittedName>
</protein>
<dbReference type="STRING" id="1090322.MettiDRAFT_0626"/>
<sequence length="247" mass="28282">METKEIIQNYWDYRSETYNTSVVEQSEEEKMLLTNILSSTMSNRNGLKVLDVGTGPGVLALIAAELGNNVTAVDLSEKMIEKARENALMRTLDIDFMQGDAEKLDFPDAHFDVVMNKYLLWTLPEPTKALMEWKRVLKDGGTIIAIDGDWHNEGLLSRTIRCINNAIKMLKKTKYTRVYNKHYDPLKSDLPLFSLKPERVIQHFKEAGFENVSVERMDKLFSSSRKSRKLLDVLNCSSPVYVIKALK</sequence>
<dbReference type="PANTHER" id="PTHR43591">
    <property type="entry name" value="METHYLTRANSFERASE"/>
    <property type="match status" value="1"/>
</dbReference>
<comment type="caution">
    <text evidence="2">The sequence shown here is derived from an EMBL/GenBank/DDBJ whole genome shotgun (WGS) entry which is preliminary data.</text>
</comment>
<dbReference type="EMBL" id="AZAJ01000001">
    <property type="protein sequence ID" value="ETA67211.1"/>
    <property type="molecule type" value="Genomic_DNA"/>
</dbReference>
<dbReference type="AlphaFoldDB" id="W9DUW4"/>
<keyword evidence="3" id="KW-1185">Reference proteome</keyword>
<dbReference type="Proteomes" id="UP000019483">
    <property type="component" value="Unassembled WGS sequence"/>
</dbReference>
<gene>
    <name evidence="2" type="ORF">MettiDRAFT_0626</name>
</gene>
<dbReference type="GO" id="GO:0032259">
    <property type="term" value="P:methylation"/>
    <property type="evidence" value="ECO:0007669"/>
    <property type="project" value="UniProtKB-KW"/>
</dbReference>
<dbReference type="InterPro" id="IPR029063">
    <property type="entry name" value="SAM-dependent_MTases_sf"/>
</dbReference>
<dbReference type="OrthoDB" id="147504at2157"/>
<dbReference type="PANTHER" id="PTHR43591:SF24">
    <property type="entry name" value="2-METHOXY-6-POLYPRENYL-1,4-BENZOQUINOL METHYLASE, MITOCHONDRIAL"/>
    <property type="match status" value="1"/>
</dbReference>
<accession>W9DUW4</accession>
<reference evidence="2 3" key="1">
    <citation type="submission" date="2013-08" db="EMBL/GenBank/DDBJ databases">
        <authorList>
            <consortium name="DOE Joint Genome Institute"/>
            <person name="Eisen J."/>
            <person name="Huntemann M."/>
            <person name="Han J."/>
            <person name="Chen A."/>
            <person name="Kyrpides N."/>
            <person name="Mavromatis K."/>
            <person name="Markowitz V."/>
            <person name="Palaniappan K."/>
            <person name="Ivanova N."/>
            <person name="Schaumberg A."/>
            <person name="Pati A."/>
            <person name="Liolios K."/>
            <person name="Nordberg H.P."/>
            <person name="Cantor M.N."/>
            <person name="Hua S.X."/>
            <person name="Woyke T."/>
        </authorList>
    </citation>
    <scope>NUCLEOTIDE SEQUENCE [LARGE SCALE GENOMIC DNA]</scope>
    <source>
        <strain evidence="2 3">DSM 2278</strain>
    </source>
</reference>
<evidence type="ECO:0000313" key="3">
    <source>
        <dbReference type="Proteomes" id="UP000019483"/>
    </source>
</evidence>
<evidence type="ECO:0000313" key="2">
    <source>
        <dbReference type="EMBL" id="ETA67211.1"/>
    </source>
</evidence>
<dbReference type="Gene3D" id="3.40.50.150">
    <property type="entry name" value="Vaccinia Virus protein VP39"/>
    <property type="match status" value="1"/>
</dbReference>
<name>W9DUW4_METTI</name>
<dbReference type="RefSeq" id="WP_023844347.1">
    <property type="nucleotide sequence ID" value="NZ_AZAJ01000001.1"/>
</dbReference>